<dbReference type="InterPro" id="IPR025110">
    <property type="entry name" value="AMP-bd_C"/>
</dbReference>
<sequence>MRCYRRLLKIPWTKNKSNKEIIQMADVGERLLQQLMKLKLRYAGHIKRGSSGPLLQLSLEGKIEEKRGQGRTRRNWMDDVKEWSGSTSYGDAKRKAANREEWRDMIRLAHLVPPLILFLAKHPIVSNYDLSFFKKILVGAAPLGQDLITEVLKRHPNLESIIQGYGLTETSPGLCISTSQTLGSVGPPLPNTLLTIVDPESQKVLGVGEHGEICVKGPQVMLGYYKNQEATDNMITSDGWMYTGDIGYFDEDGMVYVEDRLKELIKYKGTQVAPAELEALLLTHPDIQDAAVVGVPDQAAGELPRAFVVVKPGSDLTEEQVASFVEGKVASWKKLRGGVQFLKEIPKSPSGKILRRVIRADYL</sequence>
<gene>
    <name evidence="4" type="ORF">ElyMa_005131200</name>
</gene>
<proteinExistence type="inferred from homology"/>
<keyword evidence="4" id="KW-0436">Ligase</keyword>
<dbReference type="PANTHER" id="PTHR24096">
    <property type="entry name" value="LONG-CHAIN-FATTY-ACID--COA LIGASE"/>
    <property type="match status" value="1"/>
</dbReference>
<comment type="caution">
    <text evidence="4">The sequence shown here is derived from an EMBL/GenBank/DDBJ whole genome shotgun (WGS) entry which is preliminary data.</text>
</comment>
<organism evidence="4 5">
    <name type="scientific">Elysia marginata</name>
    <dbReference type="NCBI Taxonomy" id="1093978"/>
    <lineage>
        <taxon>Eukaryota</taxon>
        <taxon>Metazoa</taxon>
        <taxon>Spiralia</taxon>
        <taxon>Lophotrochozoa</taxon>
        <taxon>Mollusca</taxon>
        <taxon>Gastropoda</taxon>
        <taxon>Heterobranchia</taxon>
        <taxon>Euthyneura</taxon>
        <taxon>Panpulmonata</taxon>
        <taxon>Sacoglossa</taxon>
        <taxon>Placobranchoidea</taxon>
        <taxon>Plakobranchidae</taxon>
        <taxon>Elysia</taxon>
    </lineage>
</organism>
<evidence type="ECO:0000256" key="1">
    <source>
        <dbReference type="ARBA" id="ARBA00006432"/>
    </source>
</evidence>
<dbReference type="Pfam" id="PF13193">
    <property type="entry name" value="AMP-binding_C"/>
    <property type="match status" value="1"/>
</dbReference>
<dbReference type="Proteomes" id="UP000762676">
    <property type="component" value="Unassembled WGS sequence"/>
</dbReference>
<feature type="domain" description="AMP-dependent synthetase/ligase" evidence="2">
    <location>
        <begin position="106"/>
        <end position="225"/>
    </location>
</feature>
<dbReference type="GO" id="GO:0016405">
    <property type="term" value="F:CoA-ligase activity"/>
    <property type="evidence" value="ECO:0007669"/>
    <property type="project" value="TreeGrafter"/>
</dbReference>
<dbReference type="EMBL" id="BMAT01010261">
    <property type="protein sequence ID" value="GFS23355.1"/>
    <property type="molecule type" value="Genomic_DNA"/>
</dbReference>
<dbReference type="InterPro" id="IPR000873">
    <property type="entry name" value="AMP-dep_synth/lig_dom"/>
</dbReference>
<reference evidence="4 5" key="1">
    <citation type="journal article" date="2021" name="Elife">
        <title>Chloroplast acquisition without the gene transfer in kleptoplastic sea slugs, Plakobranchus ocellatus.</title>
        <authorList>
            <person name="Maeda T."/>
            <person name="Takahashi S."/>
            <person name="Yoshida T."/>
            <person name="Shimamura S."/>
            <person name="Takaki Y."/>
            <person name="Nagai Y."/>
            <person name="Toyoda A."/>
            <person name="Suzuki Y."/>
            <person name="Arimoto A."/>
            <person name="Ishii H."/>
            <person name="Satoh N."/>
            <person name="Nishiyama T."/>
            <person name="Hasebe M."/>
            <person name="Maruyama T."/>
            <person name="Minagawa J."/>
            <person name="Obokata J."/>
            <person name="Shigenobu S."/>
        </authorList>
    </citation>
    <scope>NUCLEOTIDE SEQUENCE [LARGE SCALE GENOMIC DNA]</scope>
</reference>
<evidence type="ECO:0000259" key="2">
    <source>
        <dbReference type="Pfam" id="PF00501"/>
    </source>
</evidence>
<dbReference type="PANTHER" id="PTHR24096:SF422">
    <property type="entry name" value="BCDNA.GH02901"/>
    <property type="match status" value="1"/>
</dbReference>
<keyword evidence="5" id="KW-1185">Reference proteome</keyword>
<dbReference type="SUPFAM" id="SSF56801">
    <property type="entry name" value="Acetyl-CoA synthetase-like"/>
    <property type="match status" value="1"/>
</dbReference>
<dbReference type="AlphaFoldDB" id="A0AAV4JLW1"/>
<dbReference type="InterPro" id="IPR045851">
    <property type="entry name" value="AMP-bd_C_sf"/>
</dbReference>
<protein>
    <submittedName>
        <fullName evidence="4">4-coumarate--CoA ligase</fullName>
    </submittedName>
</protein>
<dbReference type="FunFam" id="3.30.300.30:FF:000007">
    <property type="entry name" value="4-coumarate--CoA ligase 2"/>
    <property type="match status" value="1"/>
</dbReference>
<evidence type="ECO:0000313" key="5">
    <source>
        <dbReference type="Proteomes" id="UP000762676"/>
    </source>
</evidence>
<accession>A0AAV4JLW1</accession>
<dbReference type="Gene3D" id="3.40.50.980">
    <property type="match status" value="1"/>
</dbReference>
<evidence type="ECO:0000313" key="4">
    <source>
        <dbReference type="EMBL" id="GFS23355.1"/>
    </source>
</evidence>
<dbReference type="Gene3D" id="2.30.38.10">
    <property type="entry name" value="Luciferase, Domain 3"/>
    <property type="match status" value="1"/>
</dbReference>
<evidence type="ECO:0000259" key="3">
    <source>
        <dbReference type="Pfam" id="PF13193"/>
    </source>
</evidence>
<feature type="domain" description="AMP-binding enzyme C-terminal" evidence="3">
    <location>
        <begin position="276"/>
        <end position="352"/>
    </location>
</feature>
<comment type="similarity">
    <text evidence="1">Belongs to the ATP-dependent AMP-binding enzyme family.</text>
</comment>
<dbReference type="Pfam" id="PF00501">
    <property type="entry name" value="AMP-binding"/>
    <property type="match status" value="1"/>
</dbReference>
<dbReference type="Gene3D" id="3.30.300.30">
    <property type="match status" value="1"/>
</dbReference>
<name>A0AAV4JLW1_9GAST</name>